<comment type="caution">
    <text evidence="2">The sequence shown here is derived from an EMBL/GenBank/DDBJ whole genome shotgun (WGS) entry which is preliminary data.</text>
</comment>
<dbReference type="SUPFAM" id="SSF109854">
    <property type="entry name" value="DinB/YfiT-like putative metalloenzymes"/>
    <property type="match status" value="1"/>
</dbReference>
<evidence type="ECO:0000313" key="3">
    <source>
        <dbReference type="Proteomes" id="UP001597546"/>
    </source>
</evidence>
<evidence type="ECO:0000259" key="1">
    <source>
        <dbReference type="Pfam" id="PF12867"/>
    </source>
</evidence>
<dbReference type="Pfam" id="PF12867">
    <property type="entry name" value="DinB_2"/>
    <property type="match status" value="1"/>
</dbReference>
<dbReference type="RefSeq" id="WP_379040160.1">
    <property type="nucleotide sequence ID" value="NZ_JBHSKW010000001.1"/>
</dbReference>
<accession>A0ABW5TUI8</accession>
<dbReference type="InterPro" id="IPR034660">
    <property type="entry name" value="DinB/YfiT-like"/>
</dbReference>
<organism evidence="2 3">
    <name type="scientific">Pedobacter alpinus</name>
    <dbReference type="NCBI Taxonomy" id="1590643"/>
    <lineage>
        <taxon>Bacteria</taxon>
        <taxon>Pseudomonadati</taxon>
        <taxon>Bacteroidota</taxon>
        <taxon>Sphingobacteriia</taxon>
        <taxon>Sphingobacteriales</taxon>
        <taxon>Sphingobacteriaceae</taxon>
        <taxon>Pedobacter</taxon>
    </lineage>
</organism>
<dbReference type="EMBL" id="JBHULV010000044">
    <property type="protein sequence ID" value="MFD2732534.1"/>
    <property type="molecule type" value="Genomic_DNA"/>
</dbReference>
<proteinExistence type="predicted"/>
<reference evidence="3" key="1">
    <citation type="journal article" date="2019" name="Int. J. Syst. Evol. Microbiol.">
        <title>The Global Catalogue of Microorganisms (GCM) 10K type strain sequencing project: providing services to taxonomists for standard genome sequencing and annotation.</title>
        <authorList>
            <consortium name="The Broad Institute Genomics Platform"/>
            <consortium name="The Broad Institute Genome Sequencing Center for Infectious Disease"/>
            <person name="Wu L."/>
            <person name="Ma J."/>
        </authorList>
    </citation>
    <scope>NUCLEOTIDE SEQUENCE [LARGE SCALE GENOMIC DNA]</scope>
    <source>
        <strain evidence="3">KCTC 42456</strain>
    </source>
</reference>
<dbReference type="InterPro" id="IPR024775">
    <property type="entry name" value="DinB-like"/>
</dbReference>
<evidence type="ECO:0000313" key="2">
    <source>
        <dbReference type="EMBL" id="MFD2732534.1"/>
    </source>
</evidence>
<dbReference type="Proteomes" id="UP001597546">
    <property type="component" value="Unassembled WGS sequence"/>
</dbReference>
<dbReference type="Gene3D" id="1.20.120.450">
    <property type="entry name" value="dinb family like domain"/>
    <property type="match status" value="1"/>
</dbReference>
<sequence>MKTKTDIFLELWIEARTRFTNQLANITAADLEKKLLPSQNSIGFLMRHIGDVELLFAKNVFGDSTVKVTAKTVIDKYDTGEWTNLEELKAYVSKSFETLQTIVEKQKDEDWETVITTKEFGAKTKAEAFGRIVSHTAYHAGQLALIQKYC</sequence>
<gene>
    <name evidence="2" type="ORF">ACFSSE_12570</name>
</gene>
<keyword evidence="3" id="KW-1185">Reference proteome</keyword>
<feature type="domain" description="DinB-like" evidence="1">
    <location>
        <begin position="14"/>
        <end position="143"/>
    </location>
</feature>
<name>A0ABW5TUI8_9SPHI</name>
<protein>
    <submittedName>
        <fullName evidence="2">DinB family protein</fullName>
    </submittedName>
</protein>